<comment type="caution">
    <text evidence="2">The sequence shown here is derived from an EMBL/GenBank/DDBJ whole genome shotgun (WGS) entry which is preliminary data.</text>
</comment>
<keyword evidence="3" id="KW-1185">Reference proteome</keyword>
<evidence type="ECO:0000256" key="1">
    <source>
        <dbReference type="SAM" id="MobiDB-lite"/>
    </source>
</evidence>
<protein>
    <submittedName>
        <fullName evidence="2">Uncharacterized protein</fullName>
    </submittedName>
</protein>
<accession>A0ABW7C344</accession>
<sequence length="115" mass="11964">MRARDTASVVARYKTLPSAQRRSIARSASPELRAELVRAERQLAMDRSLGALAAVLTGGREMQAPHLDLIDQAFIDMAEAGATASCSPCPRGTARADAPPTGPRCGTCGATPATA</sequence>
<dbReference type="Proteomes" id="UP001604282">
    <property type="component" value="Unassembled WGS sequence"/>
</dbReference>
<evidence type="ECO:0000313" key="2">
    <source>
        <dbReference type="EMBL" id="MFG3193911.1"/>
    </source>
</evidence>
<evidence type="ECO:0000313" key="3">
    <source>
        <dbReference type="Proteomes" id="UP001604282"/>
    </source>
</evidence>
<name>A0ABW7C344_9ACTN</name>
<proteinExistence type="predicted"/>
<gene>
    <name evidence="2" type="ORF">ACGFYS_33905</name>
</gene>
<dbReference type="RefSeq" id="WP_392884840.1">
    <property type="nucleotide sequence ID" value="NZ_JBICZW010000036.1"/>
</dbReference>
<organism evidence="2 3">
    <name type="scientific">Streptomyces omiyaensis</name>
    <dbReference type="NCBI Taxonomy" id="68247"/>
    <lineage>
        <taxon>Bacteria</taxon>
        <taxon>Bacillati</taxon>
        <taxon>Actinomycetota</taxon>
        <taxon>Actinomycetes</taxon>
        <taxon>Kitasatosporales</taxon>
        <taxon>Streptomycetaceae</taxon>
        <taxon>Streptomyces</taxon>
    </lineage>
</organism>
<dbReference type="EMBL" id="JBICZW010000036">
    <property type="protein sequence ID" value="MFG3193911.1"/>
    <property type="molecule type" value="Genomic_DNA"/>
</dbReference>
<reference evidence="2 3" key="1">
    <citation type="submission" date="2024-10" db="EMBL/GenBank/DDBJ databases">
        <title>The Natural Products Discovery Center: Release of the First 8490 Sequenced Strains for Exploring Actinobacteria Biosynthetic Diversity.</title>
        <authorList>
            <person name="Kalkreuter E."/>
            <person name="Kautsar S.A."/>
            <person name="Yang D."/>
            <person name="Bader C.D."/>
            <person name="Teijaro C.N."/>
            <person name="Fluegel L."/>
            <person name="Davis C.M."/>
            <person name="Simpson J.R."/>
            <person name="Lauterbach L."/>
            <person name="Steele A.D."/>
            <person name="Gui C."/>
            <person name="Meng S."/>
            <person name="Li G."/>
            <person name="Viehrig K."/>
            <person name="Ye F."/>
            <person name="Su P."/>
            <person name="Kiefer A.F."/>
            <person name="Nichols A."/>
            <person name="Cepeda A.J."/>
            <person name="Yan W."/>
            <person name="Fan B."/>
            <person name="Jiang Y."/>
            <person name="Adhikari A."/>
            <person name="Zheng C.-J."/>
            <person name="Schuster L."/>
            <person name="Cowan T.M."/>
            <person name="Smanski M.J."/>
            <person name="Chevrette M.G."/>
            <person name="De Carvalho L.P.S."/>
            <person name="Shen B."/>
        </authorList>
    </citation>
    <scope>NUCLEOTIDE SEQUENCE [LARGE SCALE GENOMIC DNA]</scope>
    <source>
        <strain evidence="2 3">NPDC048229</strain>
    </source>
</reference>
<feature type="region of interest" description="Disordered" evidence="1">
    <location>
        <begin position="84"/>
        <end position="115"/>
    </location>
</feature>